<sequence length="327" mass="36928">MKSIQKYLRKKTADGTVSKAVVATLLLFNLAYFTSLFLVWVVQVQADGGKKLNFNFLKDTADPRTYFYIIASSIISAILISSFIFHKVKTERTVYNTIRDFEPKVMTLLLDDAKKDEIEKITISLDHKGLIIMPGKNVIEIPVIQGSTENEKLREVNEPFKEVTFTITQPFFGSSKNKSIYPEVIGSQKAYDAINKIKGSKIFFFKKTDHDKYHNSGSSNVRYQYDTAYLSDKKTQKPADKIFNFTDLYNISSIKLHYADCSSTEVKLKLKEEPAADMELCEYVNANRPHPLGNIKEPQVAFIPAIAGNRPIFSGGLYKSIPTGVSV</sequence>
<keyword evidence="1" id="KW-1133">Transmembrane helix</keyword>
<comment type="caution">
    <text evidence="2">The sequence shown here is derived from an EMBL/GenBank/DDBJ whole genome shotgun (WGS) entry which is preliminary data.</text>
</comment>
<keyword evidence="1" id="KW-0472">Membrane</keyword>
<keyword evidence="3" id="KW-1185">Reference proteome</keyword>
<evidence type="ECO:0000256" key="1">
    <source>
        <dbReference type="SAM" id="Phobius"/>
    </source>
</evidence>
<gene>
    <name evidence="2" type="ORF">sL5_08900</name>
</gene>
<feature type="transmembrane region" description="Helical" evidence="1">
    <location>
        <begin position="66"/>
        <end position="85"/>
    </location>
</feature>
<dbReference type="AlphaFoldDB" id="A0A8J3MN69"/>
<reference evidence="2 3" key="1">
    <citation type="journal article" date="2021" name="Microb. Ecol.">
        <title>Candidatus Mesenet longicola: Novel Endosymbionts of Brontispa longissima that Induce Cytoplasmic Incompatibility.</title>
        <authorList>
            <person name="Takano S."/>
            <person name="Gotoh Y."/>
            <person name="Hayashi T."/>
        </authorList>
    </citation>
    <scope>NUCLEOTIDE SEQUENCE [LARGE SCALE GENOMIC DNA]</scope>
    <source>
        <strain evidence="2">L5</strain>
    </source>
</reference>
<accession>A0A8J3MN69</accession>
<protein>
    <submittedName>
        <fullName evidence="2">Uncharacterized protein</fullName>
    </submittedName>
</protein>
<name>A0A8J3MN69_9RICK</name>
<keyword evidence="1" id="KW-0812">Transmembrane</keyword>
<evidence type="ECO:0000313" key="2">
    <source>
        <dbReference type="EMBL" id="GHM59897.1"/>
    </source>
</evidence>
<organism evidence="2 3">
    <name type="scientific">Candidatus Mesenet longicola</name>
    <dbReference type="NCBI Taxonomy" id="1892558"/>
    <lineage>
        <taxon>Bacteria</taxon>
        <taxon>Pseudomonadati</taxon>
        <taxon>Pseudomonadota</taxon>
        <taxon>Alphaproteobacteria</taxon>
        <taxon>Rickettsiales</taxon>
        <taxon>Anaplasmataceae</taxon>
        <taxon>Candidatus Mesenet</taxon>
    </lineage>
</organism>
<dbReference type="Proteomes" id="UP000637906">
    <property type="component" value="Unassembled WGS sequence"/>
</dbReference>
<feature type="transmembrane region" description="Helical" evidence="1">
    <location>
        <begin position="21"/>
        <end position="46"/>
    </location>
</feature>
<proteinExistence type="predicted"/>
<evidence type="ECO:0000313" key="3">
    <source>
        <dbReference type="Proteomes" id="UP000637906"/>
    </source>
</evidence>
<dbReference type="EMBL" id="BNGU01000045">
    <property type="protein sequence ID" value="GHM59897.1"/>
    <property type="molecule type" value="Genomic_DNA"/>
</dbReference>